<sequence length="477" mass="49851">MWDLPTAESTPSDFAVLTGPSIQESQRNFLVQPATGRVMTEAYRRLRRETFVVEQGLFTASDRDDVDDDPRTVVLVAISTTGEVLGGVRLAPMTDGTDLGWWAGSRLVVGRNVRNSRGIGKALVRAACAHAESRGVLRFDATVQSQNETMFAHLGWTRMGVVTVAGAPHVHMTWPIDRVERLVQSTKSCLADTLAPFGVHGDALGGSGFRGDDGAPVPGSDLIAACDAILPSMVQRDPEWAGWCAALVNLNDLSAMGAVPVGMLDSVGAPNTSILSKVIRGLSRAAEAWNVPVLGGHTQLGVPAALSVTALGRTADPVPAGGGRVGDELTLTADLDGRWRPGYTGQQWDSTSHRSSDALRDMASFVARTRPAAAKDISMAGIAGTTGMLAEASGLGAVLDVASVPRPRGTTAGDWMTCFPGFAMVTADRRGSAVAPAGPATSAVCGELTYEPGVSLRWPDGVTTRVVQSTVTGLGRA</sequence>
<dbReference type="InterPro" id="IPR011413">
    <property type="entry name" value="UCP036540_AIR"/>
</dbReference>
<dbReference type="InterPro" id="IPR010918">
    <property type="entry name" value="PurM-like_C_dom"/>
</dbReference>
<protein>
    <submittedName>
        <fullName evidence="2">AIR synthase</fullName>
    </submittedName>
</protein>
<dbReference type="GO" id="GO:0009228">
    <property type="term" value="P:thiamine biosynthetic process"/>
    <property type="evidence" value="ECO:0007669"/>
    <property type="project" value="InterPro"/>
</dbReference>
<dbReference type="GO" id="GO:0016747">
    <property type="term" value="F:acyltransferase activity, transferring groups other than amino-acyl groups"/>
    <property type="evidence" value="ECO:0007669"/>
    <property type="project" value="InterPro"/>
</dbReference>
<dbReference type="InterPro" id="IPR036921">
    <property type="entry name" value="PurM-like_N_sf"/>
</dbReference>
<dbReference type="EMBL" id="CP008947">
    <property type="protein sequence ID" value="AII07846.1"/>
    <property type="molecule type" value="Genomic_DNA"/>
</dbReference>
<evidence type="ECO:0000313" key="3">
    <source>
        <dbReference type="Proteomes" id="UP000028488"/>
    </source>
</evidence>
<dbReference type="InterPro" id="IPR000182">
    <property type="entry name" value="GNAT_dom"/>
</dbReference>
<dbReference type="CDD" id="cd02192">
    <property type="entry name" value="PurM-like3"/>
    <property type="match status" value="1"/>
</dbReference>
<dbReference type="SUPFAM" id="SSF55326">
    <property type="entry name" value="PurM N-terminal domain-like"/>
    <property type="match status" value="1"/>
</dbReference>
<dbReference type="InterPro" id="IPR016188">
    <property type="entry name" value="PurM-like_N"/>
</dbReference>
<evidence type="ECO:0000259" key="1">
    <source>
        <dbReference type="PROSITE" id="PS51186"/>
    </source>
</evidence>
<dbReference type="Pfam" id="PF00583">
    <property type="entry name" value="Acetyltransf_1"/>
    <property type="match status" value="1"/>
</dbReference>
<dbReference type="Pfam" id="PF02769">
    <property type="entry name" value="AIRS_C"/>
    <property type="match status" value="1"/>
</dbReference>
<dbReference type="InterPro" id="IPR006283">
    <property type="entry name" value="ThiL-like"/>
</dbReference>
<dbReference type="Gene3D" id="3.90.650.10">
    <property type="entry name" value="PurM-like C-terminal domain"/>
    <property type="match status" value="1"/>
</dbReference>
<dbReference type="AlphaFoldDB" id="A0A076EPM9"/>
<dbReference type="eggNOG" id="COG2144">
    <property type="taxonomic scope" value="Bacteria"/>
</dbReference>
<dbReference type="NCBIfam" id="TIGR04045">
    <property type="entry name" value="MSMEG_0567_GNAT"/>
    <property type="match status" value="1"/>
</dbReference>
<dbReference type="Gene3D" id="3.30.1330.10">
    <property type="entry name" value="PurM-like, N-terminal domain"/>
    <property type="match status" value="1"/>
</dbReference>
<dbReference type="RefSeq" id="WP_128640741.1">
    <property type="nucleotide sequence ID" value="NZ_CP008947.1"/>
</dbReference>
<dbReference type="Proteomes" id="UP000028488">
    <property type="component" value="Chromosome"/>
</dbReference>
<proteinExistence type="predicted"/>
<evidence type="ECO:0000313" key="2">
    <source>
        <dbReference type="EMBL" id="AII07846.1"/>
    </source>
</evidence>
<dbReference type="PANTHER" id="PTHR30270">
    <property type="entry name" value="THIAMINE-MONOPHOSPHATE KINASE"/>
    <property type="match status" value="1"/>
</dbReference>
<dbReference type="InterPro" id="IPR036676">
    <property type="entry name" value="PurM-like_C_sf"/>
</dbReference>
<name>A0A076EPM9_RHOOP</name>
<dbReference type="SUPFAM" id="SSF55729">
    <property type="entry name" value="Acyl-CoA N-acyltransferases (Nat)"/>
    <property type="match status" value="1"/>
</dbReference>
<dbReference type="eggNOG" id="COG3916">
    <property type="taxonomic scope" value="Bacteria"/>
</dbReference>
<accession>A0A076EPM9</accession>
<dbReference type="NCBIfam" id="TIGR04050">
    <property type="entry name" value="MSMEG_0567_Cter"/>
    <property type="match status" value="1"/>
</dbReference>
<dbReference type="PROSITE" id="PS51186">
    <property type="entry name" value="GNAT"/>
    <property type="match status" value="1"/>
</dbReference>
<gene>
    <name evidence="2" type="ORF">EP51_25690</name>
</gene>
<feature type="domain" description="N-acetyltransferase" evidence="1">
    <location>
        <begin position="29"/>
        <end position="177"/>
    </location>
</feature>
<dbReference type="Pfam" id="PF00586">
    <property type="entry name" value="AIRS"/>
    <property type="match status" value="1"/>
</dbReference>
<dbReference type="Gene3D" id="3.40.630.30">
    <property type="match status" value="1"/>
</dbReference>
<organism evidence="2 3">
    <name type="scientific">Rhodococcus opacus</name>
    <name type="common">Nocardia opaca</name>
    <dbReference type="NCBI Taxonomy" id="37919"/>
    <lineage>
        <taxon>Bacteria</taxon>
        <taxon>Bacillati</taxon>
        <taxon>Actinomycetota</taxon>
        <taxon>Actinomycetes</taxon>
        <taxon>Mycobacteriales</taxon>
        <taxon>Nocardiaceae</taxon>
        <taxon>Rhodococcus</taxon>
    </lineage>
</organism>
<dbReference type="InterPro" id="IPR024035">
    <property type="entry name" value="MSMEG_0567_GNAT"/>
</dbReference>
<dbReference type="GO" id="GO:0009030">
    <property type="term" value="F:thiamine-phosphate kinase activity"/>
    <property type="evidence" value="ECO:0007669"/>
    <property type="project" value="InterPro"/>
</dbReference>
<dbReference type="InterPro" id="IPR023911">
    <property type="entry name" value="MSMEG_0567/sll0787_C"/>
</dbReference>
<dbReference type="SUPFAM" id="SSF56042">
    <property type="entry name" value="PurM C-terminal domain-like"/>
    <property type="match status" value="1"/>
</dbReference>
<dbReference type="InterPro" id="IPR016181">
    <property type="entry name" value="Acyl_CoA_acyltransferase"/>
</dbReference>
<reference evidence="2 3" key="1">
    <citation type="submission" date="2014-07" db="EMBL/GenBank/DDBJ databases">
        <title>Genome Sequence of Rhodococcus opacus Strain R7, a Biodegrader of Mono- and Polycyclic Aromatic Hydrocarbons.</title>
        <authorList>
            <person name="Di Gennaro P."/>
            <person name="Zampolli J."/>
            <person name="Presti I."/>
            <person name="Cappelletti M."/>
            <person name="D'Ursi P."/>
            <person name="Orro A."/>
            <person name="Mezzelani A."/>
            <person name="Milanesi L."/>
        </authorList>
    </citation>
    <scope>NUCLEOTIDE SEQUENCE [LARGE SCALE GENOMIC DNA]</scope>
    <source>
        <strain evidence="2 3">R7</strain>
    </source>
</reference>
<dbReference type="PANTHER" id="PTHR30270:SF0">
    <property type="entry name" value="THIAMINE-MONOPHOSPHATE KINASE"/>
    <property type="match status" value="1"/>
</dbReference>
<dbReference type="CDD" id="cd04301">
    <property type="entry name" value="NAT_SF"/>
    <property type="match status" value="1"/>
</dbReference>